<dbReference type="GO" id="GO:0005789">
    <property type="term" value="C:endoplasmic reticulum membrane"/>
    <property type="evidence" value="ECO:0007669"/>
    <property type="project" value="UniProtKB-SubCell"/>
</dbReference>
<dbReference type="AlphaFoldDB" id="A0A6J1CLI6"/>
<feature type="compositionally biased region" description="Low complexity" evidence="7">
    <location>
        <begin position="63"/>
        <end position="76"/>
    </location>
</feature>
<dbReference type="InterPro" id="IPR009617">
    <property type="entry name" value="Seipin"/>
</dbReference>
<evidence type="ECO:0000256" key="7">
    <source>
        <dbReference type="SAM" id="MobiDB-lite"/>
    </source>
</evidence>
<organism evidence="9 10">
    <name type="scientific">Momordica charantia</name>
    <name type="common">Bitter gourd</name>
    <name type="synonym">Balsam pear</name>
    <dbReference type="NCBI Taxonomy" id="3673"/>
    <lineage>
        <taxon>Eukaryota</taxon>
        <taxon>Viridiplantae</taxon>
        <taxon>Streptophyta</taxon>
        <taxon>Embryophyta</taxon>
        <taxon>Tracheophyta</taxon>
        <taxon>Spermatophyta</taxon>
        <taxon>Magnoliopsida</taxon>
        <taxon>eudicotyledons</taxon>
        <taxon>Gunneridae</taxon>
        <taxon>Pentapetalae</taxon>
        <taxon>rosids</taxon>
        <taxon>fabids</taxon>
        <taxon>Cucurbitales</taxon>
        <taxon>Cucurbitaceae</taxon>
        <taxon>Momordiceae</taxon>
        <taxon>Momordica</taxon>
    </lineage>
</organism>
<feature type="transmembrane region" description="Helical" evidence="8">
    <location>
        <begin position="234"/>
        <end position="256"/>
    </location>
</feature>
<evidence type="ECO:0000313" key="9">
    <source>
        <dbReference type="Proteomes" id="UP000504603"/>
    </source>
</evidence>
<keyword evidence="6 8" id="KW-0472">Membrane</keyword>
<dbReference type="PANTHER" id="PTHR21212:SF0">
    <property type="entry name" value="SEIPIN"/>
    <property type="match status" value="1"/>
</dbReference>
<keyword evidence="4 8" id="KW-1133">Transmembrane helix</keyword>
<evidence type="ECO:0000313" key="10">
    <source>
        <dbReference type="RefSeq" id="XP_022142206.1"/>
    </source>
</evidence>
<feature type="transmembrane region" description="Helical" evidence="8">
    <location>
        <begin position="203"/>
        <end position="222"/>
    </location>
</feature>
<keyword evidence="3" id="KW-0256">Endoplasmic reticulum</keyword>
<feature type="region of interest" description="Disordered" evidence="7">
    <location>
        <begin position="1"/>
        <end position="154"/>
    </location>
</feature>
<keyword evidence="5" id="KW-0443">Lipid metabolism</keyword>
<keyword evidence="9" id="KW-1185">Reference proteome</keyword>
<evidence type="ECO:0000256" key="1">
    <source>
        <dbReference type="ARBA" id="ARBA00004477"/>
    </source>
</evidence>
<accession>A0A6J1CLI6</accession>
<feature type="compositionally biased region" description="Low complexity" evidence="7">
    <location>
        <begin position="93"/>
        <end position="106"/>
    </location>
</feature>
<feature type="compositionally biased region" description="Polar residues" evidence="7">
    <location>
        <begin position="32"/>
        <end position="49"/>
    </location>
</feature>
<evidence type="ECO:0000256" key="6">
    <source>
        <dbReference type="ARBA" id="ARBA00023136"/>
    </source>
</evidence>
<gene>
    <name evidence="10" type="primary">LOC111012375</name>
</gene>
<dbReference type="KEGG" id="mcha:111012375"/>
<keyword evidence="2 8" id="KW-0812">Transmembrane</keyword>
<dbReference type="GeneID" id="111012375"/>
<dbReference type="GO" id="GO:0140042">
    <property type="term" value="P:lipid droplet formation"/>
    <property type="evidence" value="ECO:0007669"/>
    <property type="project" value="UniProtKB-ARBA"/>
</dbReference>
<evidence type="ECO:0000256" key="4">
    <source>
        <dbReference type="ARBA" id="ARBA00022989"/>
    </source>
</evidence>
<comment type="subcellular location">
    <subcellularLocation>
        <location evidence="1">Endoplasmic reticulum membrane</location>
        <topology evidence="1">Multi-pass membrane protein</topology>
    </subcellularLocation>
</comment>
<feature type="compositionally biased region" description="Basic residues" evidence="7">
    <location>
        <begin position="77"/>
        <end position="86"/>
    </location>
</feature>
<dbReference type="Proteomes" id="UP000504603">
    <property type="component" value="Unplaced"/>
</dbReference>
<dbReference type="RefSeq" id="XP_022142206.1">
    <property type="nucleotide sequence ID" value="XM_022286514.1"/>
</dbReference>
<evidence type="ECO:0000256" key="8">
    <source>
        <dbReference type="SAM" id="Phobius"/>
    </source>
</evidence>
<name>A0A6J1CLI6_MOMCH</name>
<evidence type="ECO:0000256" key="5">
    <source>
        <dbReference type="ARBA" id="ARBA00023098"/>
    </source>
</evidence>
<proteinExistence type="predicted"/>
<sequence length="544" mass="59609">MQHLGMGSRDTKDSENGDGFFDTPDEFPSEECSITDQPELSTSGSSVSHIGTVADPSEPSPVPEISSENTSSAANSLRRRLSVRRRLAGENPSSDSSISSVTSTIDGSKKMSPGEKIPKIHLNFKDDGKQPEGSESFSGQFSSSGGSSSVNEMNTEVSTVTTAEVNSDGDSGDSVVESGDSSSSILVLISGLLLKAIGAQLSFFVYSICFPLWFLYHCYTFVFHPFQTIKLGKAYVTGKVFGVWELVFSLVSSLIFERLKERNSLWKIGLRCVWGLLWSAYVCFILCGLLISALIFSGFLMRFLVQEPIKMKEILNFDYTKHSPEAFVPILPDLNNLNGQNCKENIASGKTQSRVIPPDHQLQVIVSLTLPESEYNRNLGVFQVRVEFLSVGGNILASSSHPCMLQFKSEPIRLLLTILKLAPLVTGYVSETQTLNLKLGGFTEGNIPTACLRVTLDQRAEFSPGAGIPEIYDASLILESELPLFKRIIWFWRKTLYVWISMTSFMMQLLFTLVCCRPIILPRIRRSGGSANASSTGNGASAQG</sequence>
<dbReference type="Pfam" id="PF06775">
    <property type="entry name" value="Seipin"/>
    <property type="match status" value="1"/>
</dbReference>
<feature type="compositionally biased region" description="Low complexity" evidence="7">
    <location>
        <begin position="133"/>
        <end position="149"/>
    </location>
</feature>
<evidence type="ECO:0000256" key="3">
    <source>
        <dbReference type="ARBA" id="ARBA00022824"/>
    </source>
</evidence>
<dbReference type="GO" id="GO:0006629">
    <property type="term" value="P:lipid metabolic process"/>
    <property type="evidence" value="ECO:0007669"/>
    <property type="project" value="UniProtKB-KW"/>
</dbReference>
<reference evidence="10" key="1">
    <citation type="submission" date="2025-08" db="UniProtKB">
        <authorList>
            <consortium name="RefSeq"/>
        </authorList>
    </citation>
    <scope>IDENTIFICATION</scope>
</reference>
<evidence type="ECO:0000256" key="2">
    <source>
        <dbReference type="ARBA" id="ARBA00022692"/>
    </source>
</evidence>
<dbReference type="PANTHER" id="PTHR21212">
    <property type="entry name" value="BERNARDINELLI-SEIP CONGENITAL LIPODYSTROPHY 2 HOMOLOG BSCL2 PROTEIN"/>
    <property type="match status" value="1"/>
</dbReference>
<protein>
    <submittedName>
        <fullName evidence="10">Seipin-2-like</fullName>
    </submittedName>
</protein>
<dbReference type="CDD" id="cd23995">
    <property type="entry name" value="Seipin_BSCL2_like"/>
    <property type="match status" value="1"/>
</dbReference>
<feature type="compositionally biased region" description="Basic and acidic residues" evidence="7">
    <location>
        <begin position="107"/>
        <end position="132"/>
    </location>
</feature>
<feature type="transmembrane region" description="Helical" evidence="8">
    <location>
        <begin position="496"/>
        <end position="520"/>
    </location>
</feature>
<dbReference type="OrthoDB" id="3990054at2759"/>
<feature type="transmembrane region" description="Helical" evidence="8">
    <location>
        <begin position="276"/>
        <end position="305"/>
    </location>
</feature>